<dbReference type="EMBL" id="BLXT01003865">
    <property type="protein sequence ID" value="GFO07341.1"/>
    <property type="molecule type" value="Genomic_DNA"/>
</dbReference>
<protein>
    <submittedName>
        <fullName evidence="2">Uncharacterized protein</fullName>
    </submittedName>
</protein>
<keyword evidence="3" id="KW-1185">Reference proteome</keyword>
<reference evidence="2 3" key="1">
    <citation type="journal article" date="2021" name="Elife">
        <title>Chloroplast acquisition without the gene transfer in kleptoplastic sea slugs, Plakobranchus ocellatus.</title>
        <authorList>
            <person name="Maeda T."/>
            <person name="Takahashi S."/>
            <person name="Yoshida T."/>
            <person name="Shimamura S."/>
            <person name="Takaki Y."/>
            <person name="Nagai Y."/>
            <person name="Toyoda A."/>
            <person name="Suzuki Y."/>
            <person name="Arimoto A."/>
            <person name="Ishii H."/>
            <person name="Satoh N."/>
            <person name="Nishiyama T."/>
            <person name="Hasebe M."/>
            <person name="Maruyama T."/>
            <person name="Minagawa J."/>
            <person name="Obokata J."/>
            <person name="Shigenobu S."/>
        </authorList>
    </citation>
    <scope>NUCLEOTIDE SEQUENCE [LARGE SCALE GENOMIC DNA]</scope>
</reference>
<feature type="region of interest" description="Disordered" evidence="1">
    <location>
        <begin position="43"/>
        <end position="70"/>
    </location>
</feature>
<gene>
    <name evidence="2" type="ORF">PoB_003384600</name>
</gene>
<dbReference type="Proteomes" id="UP000735302">
    <property type="component" value="Unassembled WGS sequence"/>
</dbReference>
<proteinExistence type="predicted"/>
<name>A0AAV4AGC2_9GAST</name>
<organism evidence="2 3">
    <name type="scientific">Plakobranchus ocellatus</name>
    <dbReference type="NCBI Taxonomy" id="259542"/>
    <lineage>
        <taxon>Eukaryota</taxon>
        <taxon>Metazoa</taxon>
        <taxon>Spiralia</taxon>
        <taxon>Lophotrochozoa</taxon>
        <taxon>Mollusca</taxon>
        <taxon>Gastropoda</taxon>
        <taxon>Heterobranchia</taxon>
        <taxon>Euthyneura</taxon>
        <taxon>Panpulmonata</taxon>
        <taxon>Sacoglossa</taxon>
        <taxon>Placobranchoidea</taxon>
        <taxon>Plakobranchidae</taxon>
        <taxon>Plakobranchus</taxon>
    </lineage>
</organism>
<dbReference type="AlphaFoldDB" id="A0AAV4AGC2"/>
<comment type="caution">
    <text evidence="2">The sequence shown here is derived from an EMBL/GenBank/DDBJ whole genome shotgun (WGS) entry which is preliminary data.</text>
</comment>
<accession>A0AAV4AGC2</accession>
<evidence type="ECO:0000313" key="2">
    <source>
        <dbReference type="EMBL" id="GFO07341.1"/>
    </source>
</evidence>
<evidence type="ECO:0000313" key="3">
    <source>
        <dbReference type="Proteomes" id="UP000735302"/>
    </source>
</evidence>
<evidence type="ECO:0000256" key="1">
    <source>
        <dbReference type="SAM" id="MobiDB-lite"/>
    </source>
</evidence>
<sequence length="70" mass="7573">MDNLEEAIKITGITWVSSSSGCMATIEPGTGGRVELDLPQNVREDFRKSSPTPSPLPSPTSIPRDWCAIK</sequence>